<dbReference type="RefSeq" id="WP_094538697.1">
    <property type="nucleotide sequence ID" value="NZ_JBHEER010000028.1"/>
</dbReference>
<dbReference type="OrthoDB" id="174925at2"/>
<dbReference type="InterPro" id="IPR029044">
    <property type="entry name" value="Nucleotide-diphossugar_trans"/>
</dbReference>
<keyword evidence="1" id="KW-0328">Glycosyltransferase</keyword>
<organism evidence="4 5">
    <name type="scientific">Brucella grignonensis</name>
    <dbReference type="NCBI Taxonomy" id="94627"/>
    <lineage>
        <taxon>Bacteria</taxon>
        <taxon>Pseudomonadati</taxon>
        <taxon>Pseudomonadota</taxon>
        <taxon>Alphaproteobacteria</taxon>
        <taxon>Hyphomicrobiales</taxon>
        <taxon>Brucellaceae</taxon>
        <taxon>Brucella/Ochrobactrum group</taxon>
        <taxon>Brucella</taxon>
    </lineage>
</organism>
<keyword evidence="2 4" id="KW-0808">Transferase</keyword>
<dbReference type="Gene3D" id="3.90.550.10">
    <property type="entry name" value="Spore Coat Polysaccharide Biosynthesis Protein SpsA, Chain A"/>
    <property type="match status" value="1"/>
</dbReference>
<accession>A0A256G8G1</accession>
<evidence type="ECO:0000313" key="5">
    <source>
        <dbReference type="Proteomes" id="UP000216478"/>
    </source>
</evidence>
<dbReference type="PANTHER" id="PTHR22916">
    <property type="entry name" value="GLYCOSYLTRANSFERASE"/>
    <property type="match status" value="1"/>
</dbReference>
<dbReference type="Pfam" id="PF00535">
    <property type="entry name" value="Glycos_transf_2"/>
    <property type="match status" value="1"/>
</dbReference>
<dbReference type="PANTHER" id="PTHR22916:SF51">
    <property type="entry name" value="GLYCOSYLTRANSFERASE EPSH-RELATED"/>
    <property type="match status" value="1"/>
</dbReference>
<dbReference type="AlphaFoldDB" id="A0A256G8G1"/>
<feature type="domain" description="Glycosyltransferase 2-like" evidence="3">
    <location>
        <begin position="4"/>
        <end position="120"/>
    </location>
</feature>
<comment type="caution">
    <text evidence="4">The sequence shown here is derived from an EMBL/GenBank/DDBJ whole genome shotgun (WGS) entry which is preliminary data.</text>
</comment>
<evidence type="ECO:0000256" key="2">
    <source>
        <dbReference type="ARBA" id="ARBA00022679"/>
    </source>
</evidence>
<dbReference type="EMBL" id="NNRL01000060">
    <property type="protein sequence ID" value="OYR23364.1"/>
    <property type="molecule type" value="Genomic_DNA"/>
</dbReference>
<dbReference type="SUPFAM" id="SSF53448">
    <property type="entry name" value="Nucleotide-diphospho-sugar transferases"/>
    <property type="match status" value="1"/>
</dbReference>
<dbReference type="Proteomes" id="UP000216478">
    <property type="component" value="Unassembled WGS sequence"/>
</dbReference>
<dbReference type="GO" id="GO:0016758">
    <property type="term" value="F:hexosyltransferase activity"/>
    <property type="evidence" value="ECO:0007669"/>
    <property type="project" value="UniProtKB-ARBA"/>
</dbReference>
<evidence type="ECO:0000259" key="3">
    <source>
        <dbReference type="Pfam" id="PF00535"/>
    </source>
</evidence>
<name>A0A256G8G1_9HYPH</name>
<dbReference type="InterPro" id="IPR001173">
    <property type="entry name" value="Glyco_trans_2-like"/>
</dbReference>
<reference evidence="4 5" key="1">
    <citation type="submission" date="2017-07" db="EMBL/GenBank/DDBJ databases">
        <title>Phylogenetic study on the rhizospheric bacterium Ochrobactrum sp. A44.</title>
        <authorList>
            <person name="Krzyzanowska D.M."/>
            <person name="Ossowicki A."/>
            <person name="Rajewska M."/>
            <person name="Maciag T."/>
            <person name="Kaczynski Z."/>
            <person name="Czerwicka M."/>
            <person name="Jafra S."/>
        </authorList>
    </citation>
    <scope>NUCLEOTIDE SEQUENCE [LARGE SCALE GENOMIC DNA]</scope>
    <source>
        <strain evidence="4 5">OgA9a</strain>
    </source>
</reference>
<evidence type="ECO:0000256" key="1">
    <source>
        <dbReference type="ARBA" id="ARBA00022676"/>
    </source>
</evidence>
<gene>
    <name evidence="4" type="ORF">CEV33_4693</name>
</gene>
<proteinExistence type="predicted"/>
<dbReference type="CDD" id="cd00761">
    <property type="entry name" value="Glyco_tranf_GTA_type"/>
    <property type="match status" value="1"/>
</dbReference>
<keyword evidence="5" id="KW-1185">Reference proteome</keyword>
<evidence type="ECO:0000313" key="4">
    <source>
        <dbReference type="EMBL" id="OYR23364.1"/>
    </source>
</evidence>
<protein>
    <submittedName>
        <fullName evidence="4">Glycosyl transferase 2 family protein</fullName>
    </submittedName>
</protein>
<sequence length="332" mass="38722">MDLSIIIPMYNVELYLRECLDSVAKSLKPDFRAEVICVNDGSTDSTPQIAEEFSARYPQFRLINQRNGGYGKAINAGLNSAAGSLFTIVESDDVILDSAYPKLVEILRNDYSVDFVKTPYQPFTDLGKNPIIAAPRINLSASDVLNDKPKAIKPTDFRDNELCFTPPAIWAGVYRRSSFERLNIQLPETPGAAYQDTCFSTLSFLNGLRYYWLNDHYYMYRIDREGASRHVKNRRNEIVDIFEFIKENLVRNNNFNDVSEPYFYALYFRRLVWFLKRVREDYQFTLFMNLYRSFEDVWGNENLRANVRTLLPGFEAELFDKFYNGRHAELYI</sequence>